<keyword evidence="5" id="KW-0560">Oxidoreductase</keyword>
<proteinExistence type="predicted"/>
<dbReference type="InterPro" id="IPR036922">
    <property type="entry name" value="Rieske_2Fe-2S_sf"/>
</dbReference>
<dbReference type="InterPro" id="IPR017941">
    <property type="entry name" value="Rieske_2Fe-2S"/>
</dbReference>
<dbReference type="PANTHER" id="PTHR21266">
    <property type="entry name" value="IRON-SULFUR DOMAIN CONTAINING PROTEIN"/>
    <property type="match status" value="1"/>
</dbReference>
<evidence type="ECO:0000313" key="12">
    <source>
        <dbReference type="EMBL" id="GAA0628730.1"/>
    </source>
</evidence>
<evidence type="ECO:0000256" key="10">
    <source>
        <dbReference type="ARBA" id="ARBA00046982"/>
    </source>
</evidence>
<dbReference type="Gene3D" id="3.90.380.10">
    <property type="entry name" value="Naphthalene 1,2-dioxygenase Alpha Subunit, Chain A, domain 1"/>
    <property type="match status" value="1"/>
</dbReference>
<dbReference type="SUPFAM" id="SSF50022">
    <property type="entry name" value="ISP domain"/>
    <property type="match status" value="1"/>
</dbReference>
<dbReference type="PANTHER" id="PTHR21266:SF60">
    <property type="entry name" value="3-KETOSTEROID-9-ALPHA-MONOOXYGENASE, OXYGENASE COMPONENT"/>
    <property type="match status" value="1"/>
</dbReference>
<keyword evidence="8" id="KW-0753">Steroid metabolism</keyword>
<organism evidence="12 13">
    <name type="scientific">Sporichthya brevicatena</name>
    <dbReference type="NCBI Taxonomy" id="171442"/>
    <lineage>
        <taxon>Bacteria</taxon>
        <taxon>Bacillati</taxon>
        <taxon>Actinomycetota</taxon>
        <taxon>Actinomycetes</taxon>
        <taxon>Sporichthyales</taxon>
        <taxon>Sporichthyaceae</taxon>
        <taxon>Sporichthya</taxon>
    </lineage>
</organism>
<evidence type="ECO:0000256" key="4">
    <source>
        <dbReference type="ARBA" id="ARBA00022963"/>
    </source>
</evidence>
<reference evidence="12 13" key="1">
    <citation type="journal article" date="2019" name="Int. J. Syst. Evol. Microbiol.">
        <title>The Global Catalogue of Microorganisms (GCM) 10K type strain sequencing project: providing services to taxonomists for standard genome sequencing and annotation.</title>
        <authorList>
            <consortium name="The Broad Institute Genomics Platform"/>
            <consortium name="The Broad Institute Genome Sequencing Center for Infectious Disease"/>
            <person name="Wu L."/>
            <person name="Ma J."/>
        </authorList>
    </citation>
    <scope>NUCLEOTIDE SEQUENCE [LARGE SCALE GENOMIC DNA]</scope>
    <source>
        <strain evidence="12 13">JCM 10671</strain>
    </source>
</reference>
<evidence type="ECO:0000256" key="3">
    <source>
        <dbReference type="ARBA" id="ARBA00022723"/>
    </source>
</evidence>
<comment type="caution">
    <text evidence="12">The sequence shown here is derived from an EMBL/GenBank/DDBJ whole genome shotgun (WGS) entry which is preliminary data.</text>
</comment>
<dbReference type="Pfam" id="PF19298">
    <property type="entry name" value="KshA_C"/>
    <property type="match status" value="1"/>
</dbReference>
<evidence type="ECO:0000256" key="1">
    <source>
        <dbReference type="ARBA" id="ARBA00001962"/>
    </source>
</evidence>
<accession>A0ABN1H4E2</accession>
<dbReference type="Proteomes" id="UP001500957">
    <property type="component" value="Unassembled WGS sequence"/>
</dbReference>
<dbReference type="RefSeq" id="WP_344607196.1">
    <property type="nucleotide sequence ID" value="NZ_BAAAHE010000034.1"/>
</dbReference>
<keyword evidence="13" id="KW-1185">Reference proteome</keyword>
<keyword evidence="4" id="KW-0442">Lipid degradation</keyword>
<keyword evidence="2" id="KW-0001">2Fe-2S</keyword>
<keyword evidence="6" id="KW-0408">Iron</keyword>
<keyword evidence="8" id="KW-0443">Lipid metabolism</keyword>
<sequence>MHGFPHGYASGWYQVGWSGEFGPGAVVPLRYFEKDLVCFRTESGDLRISDAFCLHFGAHLGYGGKVEGDCIVCPFHGWKWDAEGRNVDIPYSDPERMKLQIKHWPVAEVDGLVLMWFGANGEAPTWDPPRMLPEGADHLTDFWPVYPDTCHVWPGLRFPPQVATENSGDAAHFHYVHGAASVPDVEEWSEGEHWFTTGFKVTFGGHAPTTWATPNGPVDGRIVTTCHGMGLAAGRIESFDLVYTLASTTPIDRHTSDHRATVWVPKVRGDGSKLDESVRDRWARQQTTQHVADFPVWENMTYIAKPPFAATEVKSFHALRRWIEGQYSNSGGAA</sequence>
<dbReference type="InterPro" id="IPR050584">
    <property type="entry name" value="Cholesterol_7-desaturase"/>
</dbReference>
<keyword evidence="7" id="KW-0411">Iron-sulfur</keyword>
<comment type="subunit">
    <text evidence="10">Homotrimer. The two-component system 3-ketosteroid-9-alpha-monooxygenase is composed of an oxygenase component KshA and a reductase component KshB.</text>
</comment>
<keyword evidence="3" id="KW-0479">Metal-binding</keyword>
<dbReference type="CDD" id="cd03469">
    <property type="entry name" value="Rieske_RO_Alpha_N"/>
    <property type="match status" value="1"/>
</dbReference>
<dbReference type="PROSITE" id="PS51296">
    <property type="entry name" value="RIESKE"/>
    <property type="match status" value="1"/>
</dbReference>
<evidence type="ECO:0000256" key="2">
    <source>
        <dbReference type="ARBA" id="ARBA00022714"/>
    </source>
</evidence>
<dbReference type="InterPro" id="IPR045605">
    <property type="entry name" value="KshA-like_C"/>
</dbReference>
<gene>
    <name evidence="12" type="ORF">GCM10009547_35470</name>
</gene>
<feature type="domain" description="Rieske" evidence="11">
    <location>
        <begin position="12"/>
        <end position="115"/>
    </location>
</feature>
<name>A0ABN1H4E2_9ACTN</name>
<evidence type="ECO:0000256" key="7">
    <source>
        <dbReference type="ARBA" id="ARBA00023014"/>
    </source>
</evidence>
<evidence type="ECO:0000259" key="11">
    <source>
        <dbReference type="PROSITE" id="PS51296"/>
    </source>
</evidence>
<dbReference type="EMBL" id="BAAAHE010000034">
    <property type="protein sequence ID" value="GAA0628730.1"/>
    <property type="molecule type" value="Genomic_DNA"/>
</dbReference>
<evidence type="ECO:0000256" key="8">
    <source>
        <dbReference type="ARBA" id="ARBA00023221"/>
    </source>
</evidence>
<dbReference type="Gene3D" id="2.102.10.10">
    <property type="entry name" value="Rieske [2Fe-2S] iron-sulphur domain"/>
    <property type="match status" value="1"/>
</dbReference>
<comment type="cofactor">
    <cofactor evidence="1">
        <name>Fe cation</name>
        <dbReference type="ChEBI" id="CHEBI:24875"/>
    </cofactor>
</comment>
<evidence type="ECO:0000256" key="6">
    <source>
        <dbReference type="ARBA" id="ARBA00023004"/>
    </source>
</evidence>
<evidence type="ECO:0000256" key="9">
    <source>
        <dbReference type="ARBA" id="ARBA00030944"/>
    </source>
</evidence>
<protein>
    <recommendedName>
        <fullName evidence="9">Rieske-type oxygenase</fullName>
    </recommendedName>
</protein>
<dbReference type="Pfam" id="PF00355">
    <property type="entry name" value="Rieske"/>
    <property type="match status" value="1"/>
</dbReference>
<evidence type="ECO:0000256" key="5">
    <source>
        <dbReference type="ARBA" id="ARBA00023002"/>
    </source>
</evidence>
<evidence type="ECO:0000313" key="13">
    <source>
        <dbReference type="Proteomes" id="UP001500957"/>
    </source>
</evidence>